<dbReference type="EMBL" id="MUJZ01016711">
    <property type="protein sequence ID" value="OTF80752.1"/>
    <property type="molecule type" value="Genomic_DNA"/>
</dbReference>
<accession>A0A1Y3BIS0</accession>
<feature type="compositionally biased region" description="Gly residues" evidence="1">
    <location>
        <begin position="56"/>
        <end position="69"/>
    </location>
</feature>
<feature type="compositionally biased region" description="Acidic residues" evidence="1">
    <location>
        <begin position="73"/>
        <end position="84"/>
    </location>
</feature>
<dbReference type="Proteomes" id="UP000194236">
    <property type="component" value="Unassembled WGS sequence"/>
</dbReference>
<feature type="region of interest" description="Disordered" evidence="1">
    <location>
        <begin position="51"/>
        <end position="84"/>
    </location>
</feature>
<protein>
    <submittedName>
        <fullName evidence="2">Uncharacterized protein</fullName>
    </submittedName>
</protein>
<evidence type="ECO:0000256" key="1">
    <source>
        <dbReference type="SAM" id="MobiDB-lite"/>
    </source>
</evidence>
<name>A0A1Y3BIS0_EURMA</name>
<organism evidence="2 3">
    <name type="scientific">Euroglyphus maynei</name>
    <name type="common">Mayne's house dust mite</name>
    <dbReference type="NCBI Taxonomy" id="6958"/>
    <lineage>
        <taxon>Eukaryota</taxon>
        <taxon>Metazoa</taxon>
        <taxon>Ecdysozoa</taxon>
        <taxon>Arthropoda</taxon>
        <taxon>Chelicerata</taxon>
        <taxon>Arachnida</taxon>
        <taxon>Acari</taxon>
        <taxon>Acariformes</taxon>
        <taxon>Sarcoptiformes</taxon>
        <taxon>Astigmata</taxon>
        <taxon>Psoroptidia</taxon>
        <taxon>Analgoidea</taxon>
        <taxon>Pyroglyphidae</taxon>
        <taxon>Pyroglyphinae</taxon>
        <taxon>Euroglyphus</taxon>
    </lineage>
</organism>
<keyword evidence="3" id="KW-1185">Reference proteome</keyword>
<reference evidence="2 3" key="1">
    <citation type="submission" date="2017-03" db="EMBL/GenBank/DDBJ databases">
        <title>Genome Survey of Euroglyphus maynei.</title>
        <authorList>
            <person name="Arlian L.G."/>
            <person name="Morgan M.S."/>
            <person name="Rider S.D."/>
        </authorList>
    </citation>
    <scope>NUCLEOTIDE SEQUENCE [LARGE SCALE GENOMIC DNA]</scope>
    <source>
        <strain evidence="2">Arlian Lab</strain>
        <tissue evidence="2">Whole body</tissue>
    </source>
</reference>
<comment type="caution">
    <text evidence="2">The sequence shown here is derived from an EMBL/GenBank/DDBJ whole genome shotgun (WGS) entry which is preliminary data.</text>
</comment>
<gene>
    <name evidence="2" type="ORF">BLA29_002773</name>
</gene>
<evidence type="ECO:0000313" key="2">
    <source>
        <dbReference type="EMBL" id="OTF80752.1"/>
    </source>
</evidence>
<sequence length="84" mass="8853">MQTINTINSNNRSKRERKFQNDAVNVCAINSLNAKLLFECVKLSFSGQGPAFGNDNDGGGGGGGGGGGQQEFPVDDGDDKCERK</sequence>
<proteinExistence type="predicted"/>
<dbReference type="AlphaFoldDB" id="A0A1Y3BIS0"/>
<evidence type="ECO:0000313" key="3">
    <source>
        <dbReference type="Proteomes" id="UP000194236"/>
    </source>
</evidence>